<keyword evidence="10" id="KW-0665">Pyrimidine biosynthesis</keyword>
<dbReference type="PROSITE" id="PS00911">
    <property type="entry name" value="DHODEHASE_1"/>
    <property type="match status" value="1"/>
</dbReference>
<dbReference type="PANTHER" id="PTHR48109:SF4">
    <property type="entry name" value="DIHYDROOROTATE DEHYDROGENASE (QUINONE), MITOCHONDRIAL"/>
    <property type="match status" value="1"/>
</dbReference>
<dbReference type="HOGENOM" id="CLU_013640_2_0_7"/>
<evidence type="ECO:0000259" key="15">
    <source>
        <dbReference type="Pfam" id="PF01180"/>
    </source>
</evidence>
<reference evidence="16 17" key="1">
    <citation type="journal article" date="2011" name="Genome Biol. Evol.">
        <title>Comparative whole genome sequence analysis of the carcinogenic bacterial model pathogen Helicobacter felis.</title>
        <authorList>
            <person name="Arnold I.C."/>
            <person name="Zigova Z."/>
            <person name="Holden M."/>
            <person name="Lawley T.D."/>
            <person name="Rad R."/>
            <person name="Dougan G."/>
            <person name="Falkow S."/>
            <person name="Bentley S.D."/>
            <person name="Muller A."/>
        </authorList>
    </citation>
    <scope>NUCLEOTIDE SEQUENCE [LARGE SCALE GENOMIC DNA]</scope>
    <source>
        <strain evidence="17">ATCC 49179 / CCUG 28539 / NCTC 12436 / CS1</strain>
    </source>
</reference>
<evidence type="ECO:0000256" key="13">
    <source>
        <dbReference type="ARBA" id="ARBA00048639"/>
    </source>
</evidence>
<keyword evidence="8" id="KW-0285">Flavoprotein</keyword>
<protein>
    <recommendedName>
        <fullName evidence="7 14">Dihydroorotate dehydrogenase (quinone)</fullName>
        <ecNumber evidence="6 14">1.3.5.2</ecNumber>
    </recommendedName>
</protein>
<dbReference type="GO" id="GO:0106430">
    <property type="term" value="F:dihydroorotate dehydrogenase (quinone) activity"/>
    <property type="evidence" value="ECO:0007669"/>
    <property type="project" value="UniProtKB-EC"/>
</dbReference>
<accession>E7ACA5</accession>
<dbReference type="EC" id="1.3.5.2" evidence="6 14"/>
<evidence type="ECO:0000313" key="16">
    <source>
        <dbReference type="EMBL" id="CBY82992.1"/>
    </source>
</evidence>
<dbReference type="KEGG" id="hfe:HFELIS_09080"/>
<evidence type="ECO:0000256" key="7">
    <source>
        <dbReference type="ARBA" id="ARBA00018366"/>
    </source>
</evidence>
<keyword evidence="9" id="KW-0288">FMN</keyword>
<dbReference type="STRING" id="936155.HFELIS_09080"/>
<evidence type="ECO:0000256" key="9">
    <source>
        <dbReference type="ARBA" id="ARBA00022643"/>
    </source>
</evidence>
<organism evidence="16 17">
    <name type="scientific">Helicobacter felis (strain ATCC 49179 / CCUG 28539 / NCTC 12436 / CS1)</name>
    <dbReference type="NCBI Taxonomy" id="936155"/>
    <lineage>
        <taxon>Bacteria</taxon>
        <taxon>Pseudomonadati</taxon>
        <taxon>Campylobacterota</taxon>
        <taxon>Epsilonproteobacteria</taxon>
        <taxon>Campylobacterales</taxon>
        <taxon>Helicobacteraceae</taxon>
        <taxon>Helicobacter</taxon>
    </lineage>
</organism>
<dbReference type="PANTHER" id="PTHR48109">
    <property type="entry name" value="DIHYDROOROTATE DEHYDROGENASE (QUINONE), MITOCHONDRIAL-RELATED"/>
    <property type="match status" value="1"/>
</dbReference>
<dbReference type="Gene3D" id="3.20.20.70">
    <property type="entry name" value="Aldolase class I"/>
    <property type="match status" value="1"/>
</dbReference>
<keyword evidence="11 16" id="KW-0560">Oxidoreductase</keyword>
<evidence type="ECO:0000256" key="2">
    <source>
        <dbReference type="ARBA" id="ARBA00003125"/>
    </source>
</evidence>
<comment type="similarity">
    <text evidence="5">Belongs to the dihydroorotate dehydrogenase family. Type 2 subfamily.</text>
</comment>
<dbReference type="GO" id="GO:0005886">
    <property type="term" value="C:plasma membrane"/>
    <property type="evidence" value="ECO:0007669"/>
    <property type="project" value="TreeGrafter"/>
</dbReference>
<dbReference type="UniPathway" id="UPA00070">
    <property type="reaction ID" value="UER00946"/>
</dbReference>
<comment type="pathway">
    <text evidence="4">Pyrimidine metabolism; UMP biosynthesis via de novo pathway; orotate from (S)-dihydroorotate (quinone route): step 1/1.</text>
</comment>
<dbReference type="GO" id="GO:0005737">
    <property type="term" value="C:cytoplasm"/>
    <property type="evidence" value="ECO:0007669"/>
    <property type="project" value="InterPro"/>
</dbReference>
<dbReference type="InterPro" id="IPR005719">
    <property type="entry name" value="Dihydroorotate_DH_2"/>
</dbReference>
<dbReference type="NCBIfam" id="NF003652">
    <property type="entry name" value="PRK05286.2-5"/>
    <property type="match status" value="1"/>
</dbReference>
<evidence type="ECO:0000256" key="1">
    <source>
        <dbReference type="ARBA" id="ARBA00001917"/>
    </source>
</evidence>
<feature type="domain" description="Dihydroorotate dehydrogenase catalytic" evidence="15">
    <location>
        <begin position="45"/>
        <end position="330"/>
    </location>
</feature>
<dbReference type="Pfam" id="PF01180">
    <property type="entry name" value="DHO_dh"/>
    <property type="match status" value="1"/>
</dbReference>
<comment type="catalytic activity">
    <reaction evidence="13">
        <text>(S)-dihydroorotate + a quinone = orotate + a quinol</text>
        <dbReference type="Rhea" id="RHEA:30187"/>
        <dbReference type="ChEBI" id="CHEBI:24646"/>
        <dbReference type="ChEBI" id="CHEBI:30839"/>
        <dbReference type="ChEBI" id="CHEBI:30864"/>
        <dbReference type="ChEBI" id="CHEBI:132124"/>
        <dbReference type="EC" id="1.3.5.2"/>
    </reaction>
</comment>
<dbReference type="InterPro" id="IPR005720">
    <property type="entry name" value="Dihydroorotate_DH_cat"/>
</dbReference>
<dbReference type="PIRSF" id="PIRSF000164">
    <property type="entry name" value="DHO_oxidase"/>
    <property type="match status" value="1"/>
</dbReference>
<dbReference type="eggNOG" id="COG0167">
    <property type="taxonomic scope" value="Bacteria"/>
</dbReference>
<dbReference type="Proteomes" id="UP000007934">
    <property type="component" value="Chromosome"/>
</dbReference>
<dbReference type="InterPro" id="IPR013785">
    <property type="entry name" value="Aldolase_TIM"/>
</dbReference>
<comment type="subcellular location">
    <subcellularLocation>
        <location evidence="3">Membrane</location>
    </subcellularLocation>
</comment>
<dbReference type="CDD" id="cd04738">
    <property type="entry name" value="DHOD_2_like"/>
    <property type="match status" value="1"/>
</dbReference>
<evidence type="ECO:0000256" key="14">
    <source>
        <dbReference type="NCBIfam" id="TIGR01036"/>
    </source>
</evidence>
<evidence type="ECO:0000256" key="4">
    <source>
        <dbReference type="ARBA" id="ARBA00005161"/>
    </source>
</evidence>
<keyword evidence="17" id="KW-1185">Reference proteome</keyword>
<dbReference type="AlphaFoldDB" id="E7ACA5"/>
<name>E7ACA5_HELFC</name>
<dbReference type="InterPro" id="IPR050074">
    <property type="entry name" value="DHO_dehydrogenase"/>
</dbReference>
<evidence type="ECO:0000256" key="8">
    <source>
        <dbReference type="ARBA" id="ARBA00022630"/>
    </source>
</evidence>
<dbReference type="EMBL" id="FQ670179">
    <property type="protein sequence ID" value="CBY82992.1"/>
    <property type="molecule type" value="Genomic_DNA"/>
</dbReference>
<dbReference type="RefSeq" id="WP_013469358.1">
    <property type="nucleotide sequence ID" value="NC_014810.2"/>
</dbReference>
<comment type="function">
    <text evidence="2">Catalyzes the conversion of dihydroorotate to orotate with quinone as electron acceptor.</text>
</comment>
<dbReference type="OrthoDB" id="9802377at2"/>
<dbReference type="GeneID" id="36134726"/>
<keyword evidence="12" id="KW-0472">Membrane</keyword>
<proteinExistence type="inferred from homology"/>
<evidence type="ECO:0000256" key="11">
    <source>
        <dbReference type="ARBA" id="ARBA00023002"/>
    </source>
</evidence>
<evidence type="ECO:0000256" key="10">
    <source>
        <dbReference type="ARBA" id="ARBA00022975"/>
    </source>
</evidence>
<dbReference type="SUPFAM" id="SSF51395">
    <property type="entry name" value="FMN-linked oxidoreductases"/>
    <property type="match status" value="1"/>
</dbReference>
<evidence type="ECO:0000256" key="3">
    <source>
        <dbReference type="ARBA" id="ARBA00004370"/>
    </source>
</evidence>
<comment type="cofactor">
    <cofactor evidence="1">
        <name>FMN</name>
        <dbReference type="ChEBI" id="CHEBI:58210"/>
    </cofactor>
</comment>
<dbReference type="PROSITE" id="PS00912">
    <property type="entry name" value="DHODEHASE_2"/>
    <property type="match status" value="1"/>
</dbReference>
<dbReference type="GO" id="GO:0044205">
    <property type="term" value="P:'de novo' UMP biosynthetic process"/>
    <property type="evidence" value="ECO:0007669"/>
    <property type="project" value="UniProtKB-UniPathway"/>
</dbReference>
<evidence type="ECO:0000256" key="5">
    <source>
        <dbReference type="ARBA" id="ARBA00005359"/>
    </source>
</evidence>
<dbReference type="GO" id="GO:0006207">
    <property type="term" value="P:'de novo' pyrimidine nucleobase biosynthetic process"/>
    <property type="evidence" value="ECO:0007669"/>
    <property type="project" value="UniProtKB-UniRule"/>
</dbReference>
<dbReference type="NCBIfam" id="TIGR01036">
    <property type="entry name" value="pyrD_sub2"/>
    <property type="match status" value="1"/>
</dbReference>
<evidence type="ECO:0000256" key="6">
    <source>
        <dbReference type="ARBA" id="ARBA00012791"/>
    </source>
</evidence>
<evidence type="ECO:0000313" key="17">
    <source>
        <dbReference type="Proteomes" id="UP000007934"/>
    </source>
</evidence>
<dbReference type="InterPro" id="IPR012135">
    <property type="entry name" value="Dihydroorotate_DH_1_2"/>
</dbReference>
<dbReference type="InterPro" id="IPR001295">
    <property type="entry name" value="Dihydroorotate_DH_CS"/>
</dbReference>
<sequence length="346" mass="37739">MARVYDVAKKLLFALEPESAHALAEQGLKFLSGCPWLARPYQHPMLENEILGMRMPNPICLAAGFDKDATMLAGLNQLGFGGVEVGTATPRPQYGNPKPRLFRFPEQESLQNAMGFNNKGITRLVQRLERVRPLNCLVGVNVGKNKDTPLEKALEDYQSVLTTSLGVGNYYVFNLSSPNTPNLRDLQNNAFVGELFSMARALTHKPLFLKVAPDLPSDALLKVCASALEHGAHGIIATNTTMEYSLLPGAKSVGGISGQVLKAKSREVFKHIAQAFFGKAILVSVGGIDSAQEAYTRIKMGAHFVQVFTGFIYQGPLICRQINQDIVKLLQRDSLASLKEAIGIGR</sequence>
<gene>
    <name evidence="16" type="primary">pyrD</name>
    <name evidence="16" type="ordered locus">Hfelis_09080</name>
</gene>
<evidence type="ECO:0000256" key="12">
    <source>
        <dbReference type="ARBA" id="ARBA00023136"/>
    </source>
</evidence>